<evidence type="ECO:0000313" key="3">
    <source>
        <dbReference type="Proteomes" id="UP000233343"/>
    </source>
</evidence>
<dbReference type="InterPro" id="IPR050325">
    <property type="entry name" value="Prot/Nucl_acid_deglycase"/>
</dbReference>
<feature type="domain" description="DJ-1/PfpI" evidence="1">
    <location>
        <begin position="2"/>
        <end position="176"/>
    </location>
</feature>
<dbReference type="Pfam" id="PF01965">
    <property type="entry name" value="DJ-1_PfpI"/>
    <property type="match status" value="1"/>
</dbReference>
<comment type="caution">
    <text evidence="2">The sequence shown here is derived from an EMBL/GenBank/DDBJ whole genome shotgun (WGS) entry which is preliminary data.</text>
</comment>
<evidence type="ECO:0000313" key="2">
    <source>
        <dbReference type="EMBL" id="PKG28676.1"/>
    </source>
</evidence>
<gene>
    <name evidence="2" type="ORF">CWS20_12430</name>
</gene>
<dbReference type="Proteomes" id="UP000233343">
    <property type="component" value="Unassembled WGS sequence"/>
</dbReference>
<protein>
    <submittedName>
        <fullName evidence="2">DJ-1 family protein</fullName>
    </submittedName>
</protein>
<dbReference type="AlphaFoldDB" id="A0A2N0ZGQ7"/>
<sequence>MKKIMLLLADGFEAIEASVFTDVLGWNQLEGDGTTELVTVGLHEKLTCTWNFTVLPQYTLNEVNLEEFDALAIPGGFEEAGFYRDAYDMRFLDVIRHFNDKNKMIAAICVGSLPLGKSGILEGRKATTYNHPTSQRQSQLAGFGAIVINDPIVIDDNIITSYNPSTAFNVAFTLLEKLTSPENCQKVKELMGFTDIIKIVHK</sequence>
<dbReference type="InterPro" id="IPR029062">
    <property type="entry name" value="Class_I_gatase-like"/>
</dbReference>
<dbReference type="EMBL" id="PISD01000026">
    <property type="protein sequence ID" value="PKG28676.1"/>
    <property type="molecule type" value="Genomic_DNA"/>
</dbReference>
<keyword evidence="3" id="KW-1185">Reference proteome</keyword>
<dbReference type="PANTHER" id="PTHR48094:SF5">
    <property type="entry name" value="PROTEIN DJ-1 HOMOLOG"/>
    <property type="match status" value="1"/>
</dbReference>
<dbReference type="SUPFAM" id="SSF52317">
    <property type="entry name" value="Class I glutamine amidotransferase-like"/>
    <property type="match status" value="1"/>
</dbReference>
<reference evidence="2 3" key="1">
    <citation type="journal article" date="2010" name="Int. J. Syst. Evol. Microbiol.">
        <title>Bacillus horneckiae sp. nov., isolated from a spacecraft-assembly clean room.</title>
        <authorList>
            <person name="Vaishampayan P."/>
            <person name="Probst A."/>
            <person name="Krishnamurthi S."/>
            <person name="Ghosh S."/>
            <person name="Osman S."/>
            <person name="McDowall A."/>
            <person name="Ruckmani A."/>
            <person name="Mayilraj S."/>
            <person name="Venkateswaran K."/>
        </authorList>
    </citation>
    <scope>NUCLEOTIDE SEQUENCE [LARGE SCALE GENOMIC DNA]</scope>
    <source>
        <strain evidence="3">1PO1SC</strain>
    </source>
</reference>
<dbReference type="Gene3D" id="3.40.50.880">
    <property type="match status" value="1"/>
</dbReference>
<dbReference type="RefSeq" id="WP_066194753.1">
    <property type="nucleotide sequence ID" value="NZ_JAFDQP010000003.1"/>
</dbReference>
<evidence type="ECO:0000259" key="1">
    <source>
        <dbReference type="Pfam" id="PF01965"/>
    </source>
</evidence>
<dbReference type="PANTHER" id="PTHR48094">
    <property type="entry name" value="PROTEIN/NUCLEIC ACID DEGLYCASE DJ-1-RELATED"/>
    <property type="match status" value="1"/>
</dbReference>
<dbReference type="CDD" id="cd03135">
    <property type="entry name" value="GATase1_DJ-1"/>
    <property type="match status" value="1"/>
</dbReference>
<dbReference type="GO" id="GO:0005737">
    <property type="term" value="C:cytoplasm"/>
    <property type="evidence" value="ECO:0007669"/>
    <property type="project" value="TreeGrafter"/>
</dbReference>
<name>A0A2N0ZGQ7_9BACI</name>
<accession>A0A2N0ZGQ7</accession>
<dbReference type="InterPro" id="IPR002818">
    <property type="entry name" value="DJ-1/PfpI"/>
</dbReference>
<organism evidence="2 3">
    <name type="scientific">Cytobacillus horneckiae</name>
    <dbReference type="NCBI Taxonomy" id="549687"/>
    <lineage>
        <taxon>Bacteria</taxon>
        <taxon>Bacillati</taxon>
        <taxon>Bacillota</taxon>
        <taxon>Bacilli</taxon>
        <taxon>Bacillales</taxon>
        <taxon>Bacillaceae</taxon>
        <taxon>Cytobacillus</taxon>
    </lineage>
</organism>
<proteinExistence type="predicted"/>